<sequence length="363" mass="41479">MKQEIITYLAGPRNFIQGVELYEKYGINRMLKKSFRRQGETETMKAILLEELRKLAGLSEREFKTIRRNSKQPTAVKMEPARDETPKTPVKYSDDLLLELAESFGVSVEELVSSDFRDKVLSMDENADRVEELEEELEEAEKRYKAAPETVTKMIRFREKFTFLNSPDCPDILKILVSDMFTAYGRYKEAFARLEATPDDVSSLSTAQEAQAVVENFIANREIWDELEYYRENGKILGKCEKVKSLSVRKGVENLSDIDIQKALNNARANLSKNKAKLEQAGDDEKKKTSALALIQKWETTQKAIEEEIEARKKSSRTYCQSDRETATDHKEPGPFLSPLRPLGAGAPAQNINPPDRKRRKPA</sequence>
<feature type="coiled-coil region" evidence="1">
    <location>
        <begin position="261"/>
        <end position="288"/>
    </location>
</feature>
<dbReference type="AlphaFoldDB" id="A0AA95BVA9"/>
<evidence type="ECO:0000256" key="1">
    <source>
        <dbReference type="SAM" id="Coils"/>
    </source>
</evidence>
<evidence type="ECO:0000313" key="3">
    <source>
        <dbReference type="EMBL" id="UVQ97379.1"/>
    </source>
</evidence>
<name>A0AA95BVA9_9BACE</name>
<protein>
    <submittedName>
        <fullName evidence="3">Uncharacterized protein</fullName>
    </submittedName>
</protein>
<feature type="compositionally biased region" description="Basic and acidic residues" evidence="2">
    <location>
        <begin position="322"/>
        <end position="333"/>
    </location>
</feature>
<keyword evidence="1" id="KW-0175">Coiled coil</keyword>
<feature type="coiled-coil region" evidence="1">
    <location>
        <begin position="120"/>
        <end position="150"/>
    </location>
</feature>
<gene>
    <name evidence="3" type="ORF">NXW23_03130</name>
</gene>
<accession>A0AA95BVA9</accession>
<feature type="region of interest" description="Disordered" evidence="2">
    <location>
        <begin position="310"/>
        <end position="363"/>
    </location>
</feature>
<reference evidence="3" key="1">
    <citation type="submission" date="2022-08" db="EMBL/GenBank/DDBJ databases">
        <title>Genome Sequencing of Bacteroides fragilis Group Isolates with Nanopore Technology.</title>
        <authorList>
            <person name="Tisza M.J."/>
            <person name="Smith D."/>
            <person name="Dekker J.P."/>
        </authorList>
    </citation>
    <scope>NUCLEOTIDE SEQUENCE</scope>
    <source>
        <strain evidence="3">BFG-474</strain>
    </source>
</reference>
<evidence type="ECO:0000256" key="2">
    <source>
        <dbReference type="SAM" id="MobiDB-lite"/>
    </source>
</evidence>
<dbReference type="EMBL" id="CP103166">
    <property type="protein sequence ID" value="UVQ97379.1"/>
    <property type="molecule type" value="Genomic_DNA"/>
</dbReference>
<evidence type="ECO:0000313" key="4">
    <source>
        <dbReference type="Proteomes" id="UP001060260"/>
    </source>
</evidence>
<proteinExistence type="predicted"/>
<organism evidence="3 4">
    <name type="scientific">Bacteroides caccae</name>
    <dbReference type="NCBI Taxonomy" id="47678"/>
    <lineage>
        <taxon>Bacteria</taxon>
        <taxon>Pseudomonadati</taxon>
        <taxon>Bacteroidota</taxon>
        <taxon>Bacteroidia</taxon>
        <taxon>Bacteroidales</taxon>
        <taxon>Bacteroidaceae</taxon>
        <taxon>Bacteroides</taxon>
    </lineage>
</organism>
<dbReference type="Proteomes" id="UP001060260">
    <property type="component" value="Chromosome"/>
</dbReference>